<keyword evidence="4 6" id="KW-1133">Transmembrane helix</keyword>
<dbReference type="EMBL" id="JADOTZ010000001">
    <property type="protein sequence ID" value="MBG6084032.1"/>
    <property type="molecule type" value="Genomic_DNA"/>
</dbReference>
<dbReference type="Pfam" id="PF03553">
    <property type="entry name" value="Na_H_antiporter"/>
    <property type="match status" value="1"/>
</dbReference>
<comment type="caution">
    <text evidence="8">The sequence shown here is derived from an EMBL/GenBank/DDBJ whole genome shotgun (WGS) entry which is preliminary data.</text>
</comment>
<accession>A0A931GEX0</accession>
<feature type="transmembrane region" description="Helical" evidence="6">
    <location>
        <begin position="471"/>
        <end position="492"/>
    </location>
</feature>
<organism evidence="8 9">
    <name type="scientific">Zhihengliuella flava</name>
    <dbReference type="NCBI Taxonomy" id="1285193"/>
    <lineage>
        <taxon>Bacteria</taxon>
        <taxon>Bacillati</taxon>
        <taxon>Actinomycetota</taxon>
        <taxon>Actinomycetes</taxon>
        <taxon>Micrococcales</taxon>
        <taxon>Micrococcaceae</taxon>
        <taxon>Zhihengliuella</taxon>
    </lineage>
</organism>
<feature type="transmembrane region" description="Helical" evidence="6">
    <location>
        <begin position="115"/>
        <end position="135"/>
    </location>
</feature>
<gene>
    <name evidence="8" type="ORF">IW252_000799</name>
</gene>
<keyword evidence="9" id="KW-1185">Reference proteome</keyword>
<dbReference type="GO" id="GO:0005886">
    <property type="term" value="C:plasma membrane"/>
    <property type="evidence" value="ECO:0007669"/>
    <property type="project" value="UniProtKB-SubCell"/>
</dbReference>
<feature type="transmembrane region" description="Helical" evidence="6">
    <location>
        <begin position="76"/>
        <end position="103"/>
    </location>
</feature>
<evidence type="ECO:0000259" key="7">
    <source>
        <dbReference type="Pfam" id="PF03553"/>
    </source>
</evidence>
<evidence type="ECO:0000313" key="9">
    <source>
        <dbReference type="Proteomes" id="UP000625033"/>
    </source>
</evidence>
<evidence type="ECO:0000256" key="6">
    <source>
        <dbReference type="SAM" id="Phobius"/>
    </source>
</evidence>
<feature type="transmembrane region" description="Helical" evidence="6">
    <location>
        <begin position="267"/>
        <end position="287"/>
    </location>
</feature>
<proteinExistence type="predicted"/>
<feature type="transmembrane region" description="Helical" evidence="6">
    <location>
        <begin position="198"/>
        <end position="220"/>
    </location>
</feature>
<evidence type="ECO:0000256" key="4">
    <source>
        <dbReference type="ARBA" id="ARBA00022989"/>
    </source>
</evidence>
<dbReference type="Proteomes" id="UP000625033">
    <property type="component" value="Unassembled WGS sequence"/>
</dbReference>
<evidence type="ECO:0000256" key="5">
    <source>
        <dbReference type="ARBA" id="ARBA00023136"/>
    </source>
</evidence>
<dbReference type="RefSeq" id="WP_231365896.1">
    <property type="nucleotide sequence ID" value="NZ_JADOTZ010000001.1"/>
</dbReference>
<feature type="transmembrane region" description="Helical" evidence="6">
    <location>
        <begin position="498"/>
        <end position="519"/>
    </location>
</feature>
<name>A0A931GEX0_9MICC</name>
<evidence type="ECO:0000256" key="2">
    <source>
        <dbReference type="ARBA" id="ARBA00022475"/>
    </source>
</evidence>
<keyword evidence="5 6" id="KW-0472">Membrane</keyword>
<evidence type="ECO:0000256" key="1">
    <source>
        <dbReference type="ARBA" id="ARBA00004651"/>
    </source>
</evidence>
<evidence type="ECO:0000256" key="3">
    <source>
        <dbReference type="ARBA" id="ARBA00022692"/>
    </source>
</evidence>
<keyword evidence="2" id="KW-1003">Cell membrane</keyword>
<sequence length="534" mass="55561">MTDLTTSYPLLTLVPPVLALALVILTKRVLISLGAGVVAAALLIHDLNPLEAAGSVWGAFAAIFWVDGAANTWSVYILVFLLMLGIIAAFILMSGGTTAFAAWAMRRIRKRPGSMVLPAVLGIIIFIDDYFNALAVGQISRPVTDQHKVSRAKLAYIIDSTSAPVSVLSPFSSWGAYIMGILAPIIAASALSMSSVQAFLGAAVANFYAIAAALMVWLVIVFRIDLGAMRTEERRAIAEGQVFNPDDAVPGQLSDDLPVHDPGARRALFVPFILLVAGVFAGIIWTGQRASGSWNAIDILGATDASLALIVGGALGLISAVYYYLRNTHKNPEFAVSTFGRGWTEGIKSMLPAIAILLPAWMLGDLISQLGTGDYLGQLVQASNISAGWLAPVVFLIAAGMSFATGTSWGSFGLLLPIAGGIINSMEEPTFLLPVLGAVLAGAVAGDHASPISDTTILSATGSSCNVITHVLTQLPYVISAVVCASLGYVALALTGSTLLGLAVVVLALVGFVLVMRAVTTPVEADAKRVSAGA</sequence>
<feature type="domain" description="Na+/H+ antiporter NhaC-like C-terminal" evidence="7">
    <location>
        <begin position="167"/>
        <end position="492"/>
    </location>
</feature>
<reference evidence="8" key="1">
    <citation type="submission" date="2020-11" db="EMBL/GenBank/DDBJ databases">
        <title>Sequencing the genomes of 1000 actinobacteria strains.</title>
        <authorList>
            <person name="Klenk H.-P."/>
        </authorList>
    </citation>
    <scope>NUCLEOTIDE SEQUENCE</scope>
    <source>
        <strain evidence="8">DSM 26152</strain>
    </source>
</reference>
<feature type="transmembrane region" description="Helical" evidence="6">
    <location>
        <begin position="389"/>
        <end position="411"/>
    </location>
</feature>
<feature type="transmembrane region" description="Helical" evidence="6">
    <location>
        <begin position="174"/>
        <end position="191"/>
    </location>
</feature>
<feature type="transmembrane region" description="Helical" evidence="6">
    <location>
        <begin position="299"/>
        <end position="325"/>
    </location>
</feature>
<comment type="subcellular location">
    <subcellularLocation>
        <location evidence="1">Cell membrane</location>
        <topology evidence="1">Multi-pass membrane protein</topology>
    </subcellularLocation>
</comment>
<feature type="transmembrane region" description="Helical" evidence="6">
    <location>
        <begin position="349"/>
        <end position="368"/>
    </location>
</feature>
<feature type="transmembrane region" description="Helical" evidence="6">
    <location>
        <begin position="29"/>
        <end position="45"/>
    </location>
</feature>
<evidence type="ECO:0000313" key="8">
    <source>
        <dbReference type="EMBL" id="MBG6084032.1"/>
    </source>
</evidence>
<dbReference type="InterPro" id="IPR018461">
    <property type="entry name" value="Na/H_Antiport_NhaC-like_C"/>
</dbReference>
<dbReference type="PANTHER" id="PTHR43478">
    <property type="entry name" value="NA+/H+ ANTIPORTER-RELATED"/>
    <property type="match status" value="1"/>
</dbReference>
<keyword evidence="3 6" id="KW-0812">Transmembrane</keyword>
<dbReference type="PANTHER" id="PTHR43478:SF1">
    <property type="entry name" value="NA+_H+ ANTIPORTER NHAC-LIKE C-TERMINAL DOMAIN-CONTAINING PROTEIN"/>
    <property type="match status" value="1"/>
</dbReference>
<dbReference type="AlphaFoldDB" id="A0A931GEX0"/>
<protein>
    <submittedName>
        <fullName evidence="8">Na+/H+ antiporter NhaC</fullName>
    </submittedName>
</protein>